<reference evidence="2 4" key="1">
    <citation type="submission" date="2015-05" db="EMBL/GenBank/DDBJ databases">
        <title>Comparison of genome.</title>
        <authorList>
            <person name="Zheng Z."/>
            <person name="Sun M."/>
        </authorList>
    </citation>
    <scope>NUCLEOTIDE SEQUENCE [LARGE SCALE GENOMIC DNA]</scope>
    <source>
        <strain evidence="2 4">G25-74</strain>
    </source>
</reference>
<evidence type="ECO:0000313" key="1">
    <source>
        <dbReference type="EMBL" id="KRG17090.1"/>
    </source>
</evidence>
<dbReference type="EMBL" id="LGPB01000009">
    <property type="protein sequence ID" value="KRG17090.1"/>
    <property type="molecule type" value="Genomic_DNA"/>
</dbReference>
<reference evidence="1 3" key="2">
    <citation type="submission" date="2015-06" db="EMBL/GenBank/DDBJ databases">
        <title>Genome sequencing project of Bacillus galactosidilyticus PL133.</title>
        <authorList>
            <person name="Gaiero J."/>
            <person name="Nicol R."/>
            <person name="Habash M."/>
        </authorList>
    </citation>
    <scope>NUCLEOTIDE SEQUENCE [LARGE SCALE GENOMIC DNA]</scope>
    <source>
        <strain evidence="1 3">PL133</strain>
    </source>
</reference>
<sequence length="102" mass="12153">MMTFLVIRETQNLMQGLLYRYFQLIPFIAQVLDVLLQKVSSILHFIYKQFCKRGWMVKIGIKKALREATSSQYSLRKNVMNVFYIIMNILAWQQLSTKLQQT</sequence>
<accession>A0A0Q9YH10</accession>
<name>A0A0Q9YH10_9BACI</name>
<dbReference type="EMBL" id="LDJR01000011">
    <property type="protein sequence ID" value="OAK75461.1"/>
    <property type="molecule type" value="Genomic_DNA"/>
</dbReference>
<evidence type="ECO:0000313" key="3">
    <source>
        <dbReference type="Proteomes" id="UP000053881"/>
    </source>
</evidence>
<dbReference type="AlphaFoldDB" id="A0A0Q9YH10"/>
<proteinExistence type="predicted"/>
<gene>
    <name evidence="2" type="ORF">ABB05_01760</name>
    <name evidence="1" type="ORF">ACA29_00635</name>
</gene>
<protein>
    <submittedName>
        <fullName evidence="1">Uncharacterized protein</fullName>
    </submittedName>
</protein>
<dbReference type="Proteomes" id="UP000053881">
    <property type="component" value="Unassembled WGS sequence"/>
</dbReference>
<dbReference type="PATRIC" id="fig|217031.4.peg.217"/>
<dbReference type="Proteomes" id="UP000077881">
    <property type="component" value="Unassembled WGS sequence"/>
</dbReference>
<comment type="caution">
    <text evidence="1">The sequence shown here is derived from an EMBL/GenBank/DDBJ whole genome shotgun (WGS) entry which is preliminary data.</text>
</comment>
<keyword evidence="4" id="KW-1185">Reference proteome</keyword>
<evidence type="ECO:0000313" key="4">
    <source>
        <dbReference type="Proteomes" id="UP000077881"/>
    </source>
</evidence>
<evidence type="ECO:0000313" key="2">
    <source>
        <dbReference type="EMBL" id="OAK75461.1"/>
    </source>
</evidence>
<organism evidence="1 3">
    <name type="scientific">Lederbergia galactosidilytica</name>
    <dbReference type="NCBI Taxonomy" id="217031"/>
    <lineage>
        <taxon>Bacteria</taxon>
        <taxon>Bacillati</taxon>
        <taxon>Bacillota</taxon>
        <taxon>Bacilli</taxon>
        <taxon>Bacillales</taxon>
        <taxon>Bacillaceae</taxon>
        <taxon>Lederbergia</taxon>
    </lineage>
</organism>